<dbReference type="Proteomes" id="UP000813462">
    <property type="component" value="Unassembled WGS sequence"/>
</dbReference>
<reference evidence="2" key="1">
    <citation type="journal article" date="2021" name="Front. Plant Sci.">
        <title>Chromosome-Scale Genome Assembly for Chinese Sour Jujube and Insights Into Its Genome Evolution and Domestication Signature.</title>
        <authorList>
            <person name="Shen L.-Y."/>
            <person name="Luo H."/>
            <person name="Wang X.-L."/>
            <person name="Wang X.-M."/>
            <person name="Qiu X.-J."/>
            <person name="Liu H."/>
            <person name="Zhou S.-S."/>
            <person name="Jia K.-H."/>
            <person name="Nie S."/>
            <person name="Bao Y.-T."/>
            <person name="Zhang R.-G."/>
            <person name="Yun Q.-Z."/>
            <person name="Chai Y.-H."/>
            <person name="Lu J.-Y."/>
            <person name="Li Y."/>
            <person name="Zhao S.-W."/>
            <person name="Mao J.-F."/>
            <person name="Jia S.-G."/>
            <person name="Mao Y.-M."/>
        </authorList>
    </citation>
    <scope>NUCLEOTIDE SEQUENCE</scope>
    <source>
        <strain evidence="2">AT0</strain>
        <tissue evidence="2">Leaf</tissue>
    </source>
</reference>
<accession>A0A978V775</accession>
<dbReference type="EMBL" id="JAEACU010000006">
    <property type="protein sequence ID" value="KAH7523760.1"/>
    <property type="molecule type" value="Genomic_DNA"/>
</dbReference>
<dbReference type="Pfam" id="PF05097">
    <property type="entry name" value="DUF688"/>
    <property type="match status" value="1"/>
</dbReference>
<sequence length="173" mass="19454">MMSQKNKVGTPGNIPFSWENKPGISKVQTHRSERVVEEDLMVKLPPPPCPSGGGGICVHDFQIPLPPVTFQPPLPRSSSARGLRKYEDPFLAAYEECTKSTRTRKVKSHRLRFDINIRSRLRSLFVVSCKSRASVLDDSLVRCYTPCSLHDHCTVAGQREAHHQAARYFGPIE</sequence>
<dbReference type="PANTHER" id="PTHR33696:SF23">
    <property type="entry name" value="OS03G0674900 PROTEIN"/>
    <property type="match status" value="1"/>
</dbReference>
<evidence type="ECO:0000313" key="2">
    <source>
        <dbReference type="EMBL" id="KAH7523760.1"/>
    </source>
</evidence>
<dbReference type="AlphaFoldDB" id="A0A978V775"/>
<name>A0A978V775_ZIZJJ</name>
<protein>
    <submittedName>
        <fullName evidence="2">Uncharacterized protein</fullName>
    </submittedName>
</protein>
<dbReference type="PANTHER" id="PTHR33696">
    <property type="entry name" value="T22J18.15-RELATED"/>
    <property type="match status" value="1"/>
</dbReference>
<comment type="caution">
    <text evidence="2">The sequence shown here is derived from an EMBL/GenBank/DDBJ whole genome shotgun (WGS) entry which is preliminary data.</text>
</comment>
<dbReference type="InterPro" id="IPR007789">
    <property type="entry name" value="DUF688"/>
</dbReference>
<feature type="region of interest" description="Disordered" evidence="1">
    <location>
        <begin position="1"/>
        <end position="22"/>
    </location>
</feature>
<evidence type="ECO:0000256" key="1">
    <source>
        <dbReference type="SAM" id="MobiDB-lite"/>
    </source>
</evidence>
<organism evidence="2 3">
    <name type="scientific">Ziziphus jujuba var. spinosa</name>
    <dbReference type="NCBI Taxonomy" id="714518"/>
    <lineage>
        <taxon>Eukaryota</taxon>
        <taxon>Viridiplantae</taxon>
        <taxon>Streptophyta</taxon>
        <taxon>Embryophyta</taxon>
        <taxon>Tracheophyta</taxon>
        <taxon>Spermatophyta</taxon>
        <taxon>Magnoliopsida</taxon>
        <taxon>eudicotyledons</taxon>
        <taxon>Gunneridae</taxon>
        <taxon>Pentapetalae</taxon>
        <taxon>rosids</taxon>
        <taxon>fabids</taxon>
        <taxon>Rosales</taxon>
        <taxon>Rhamnaceae</taxon>
        <taxon>Paliureae</taxon>
        <taxon>Ziziphus</taxon>
    </lineage>
</organism>
<gene>
    <name evidence="2" type="ORF">FEM48_Zijuj06G0046200</name>
</gene>
<proteinExistence type="predicted"/>
<evidence type="ECO:0000313" key="3">
    <source>
        <dbReference type="Proteomes" id="UP000813462"/>
    </source>
</evidence>